<evidence type="ECO:0000256" key="1">
    <source>
        <dbReference type="ARBA" id="ARBA00022737"/>
    </source>
</evidence>
<feature type="repeat" description="ANK" evidence="3">
    <location>
        <begin position="82"/>
        <end position="114"/>
    </location>
</feature>
<dbReference type="PANTHER" id="PTHR24171">
    <property type="entry name" value="ANKYRIN REPEAT DOMAIN-CONTAINING PROTEIN 39-RELATED"/>
    <property type="match status" value="1"/>
</dbReference>
<evidence type="ECO:0000313" key="5">
    <source>
        <dbReference type="Proteomes" id="UP000266152"/>
    </source>
</evidence>
<keyword evidence="2 3" id="KW-0040">ANK repeat</keyword>
<reference evidence="4 5" key="1">
    <citation type="journal article" date="2018" name="PLoS Pathog.">
        <title>Evolution of structural diversity of trichothecenes, a family of toxins produced by plant pathogenic and entomopathogenic fungi.</title>
        <authorList>
            <person name="Proctor R.H."/>
            <person name="McCormick S.P."/>
            <person name="Kim H.S."/>
            <person name="Cardoza R.E."/>
            <person name="Stanley A.M."/>
            <person name="Lindo L."/>
            <person name="Kelly A."/>
            <person name="Brown D.W."/>
            <person name="Lee T."/>
            <person name="Vaughan M.M."/>
            <person name="Alexander N.J."/>
            <person name="Busman M."/>
            <person name="Gutierrez S."/>
        </authorList>
    </citation>
    <scope>NUCLEOTIDE SEQUENCE [LARGE SCALE GENOMIC DNA]</scope>
    <source>
        <strain evidence="4 5">NRRL 3299</strain>
    </source>
</reference>
<dbReference type="InterPro" id="IPR002110">
    <property type="entry name" value="Ankyrin_rpt"/>
</dbReference>
<dbReference type="Proteomes" id="UP000266152">
    <property type="component" value="Unassembled WGS sequence"/>
</dbReference>
<protein>
    <submittedName>
        <fullName evidence="4">Ankyrin repeat domain-containing protein</fullName>
    </submittedName>
</protein>
<dbReference type="Gene3D" id="1.25.40.20">
    <property type="entry name" value="Ankyrin repeat-containing domain"/>
    <property type="match status" value="1"/>
</dbReference>
<accession>A0A395RHB1</accession>
<dbReference type="SUPFAM" id="SSF48403">
    <property type="entry name" value="Ankyrin repeat"/>
    <property type="match status" value="1"/>
</dbReference>
<dbReference type="EMBL" id="PXOF01000215">
    <property type="protein sequence ID" value="RGP59491.1"/>
    <property type="molecule type" value="Genomic_DNA"/>
</dbReference>
<sequence>MMERLIKAGADPNSPFGRENPLYEAASRGQNETVAILVEQGAVVDPDDRYRIPLVAAASYGFTSTVKLLHSLGASIEAGHEWGQTALMEATYDGYEATVALLLKLGARTEEKDDHGRVPLWIATKNRHMNTVKLLLRRGQQKEENTLRRYWNRTYWTRAWSLPEIVIAGRMGIVMCGNLSCEWTTLKYGMPLYTFYSNIWPPEIFNSRIVADSGPQAEILFEDVVSILHTLEVTDPRDQMFASLGLVLMKPITVGKILVEFPVADYILSVQQVFVHAVRYMIEVCEVSPFRDGESSFRLDIKEDSTTTETSLRIRGCIVDKVVFKLTLTRDLEILTILSLVVDALANPNRGTYDTYPIGEGFDVNNNVARSEKERVDEGSSMKSTNAMALFVTITYFDEEKKGTIPERVLPLLAGCLIWTLSMNTNTPGLSKTAPEYAERFAEKWAQESGDNEAFVDFELDNLKLVEDVLRVDKDLIYTENGFFGLTNPDEAEVGMVLAMVECAHTLRLLRKKDDTTSLYEYVDMVFLNTMGQEVDKVGRMFRDVALERLEIR</sequence>
<dbReference type="PROSITE" id="PS50088">
    <property type="entry name" value="ANK_REPEAT"/>
    <property type="match status" value="3"/>
</dbReference>
<evidence type="ECO:0000313" key="4">
    <source>
        <dbReference type="EMBL" id="RGP59491.1"/>
    </source>
</evidence>
<evidence type="ECO:0000256" key="2">
    <source>
        <dbReference type="ARBA" id="ARBA00023043"/>
    </source>
</evidence>
<comment type="caution">
    <text evidence="4">The sequence shown here is derived from an EMBL/GenBank/DDBJ whole genome shotgun (WGS) entry which is preliminary data.</text>
</comment>
<gene>
    <name evidence="4" type="ORF">FSPOR_11248</name>
</gene>
<dbReference type="PROSITE" id="PS50297">
    <property type="entry name" value="ANK_REP_REGION"/>
    <property type="match status" value="1"/>
</dbReference>
<dbReference type="Pfam" id="PF12796">
    <property type="entry name" value="Ank_2"/>
    <property type="match status" value="1"/>
</dbReference>
<name>A0A395RHB1_FUSSP</name>
<dbReference type="PANTHER" id="PTHR24171:SF10">
    <property type="entry name" value="ANKYRIN REPEAT DOMAIN-CONTAINING PROTEIN 29-LIKE"/>
    <property type="match status" value="1"/>
</dbReference>
<evidence type="ECO:0000256" key="3">
    <source>
        <dbReference type="PROSITE-ProRule" id="PRU00023"/>
    </source>
</evidence>
<dbReference type="SMART" id="SM00248">
    <property type="entry name" value="ANK"/>
    <property type="match status" value="4"/>
</dbReference>
<proteinExistence type="predicted"/>
<dbReference type="STRING" id="5514.A0A395RHB1"/>
<keyword evidence="5" id="KW-1185">Reference proteome</keyword>
<keyword evidence="1" id="KW-0677">Repeat</keyword>
<dbReference type="InterPro" id="IPR036770">
    <property type="entry name" value="Ankyrin_rpt-contain_sf"/>
</dbReference>
<dbReference type="AlphaFoldDB" id="A0A395RHB1"/>
<feature type="repeat" description="ANK" evidence="3">
    <location>
        <begin position="115"/>
        <end position="139"/>
    </location>
</feature>
<feature type="repeat" description="ANK" evidence="3">
    <location>
        <begin position="17"/>
        <end position="49"/>
    </location>
</feature>
<organism evidence="4 5">
    <name type="scientific">Fusarium sporotrichioides</name>
    <dbReference type="NCBI Taxonomy" id="5514"/>
    <lineage>
        <taxon>Eukaryota</taxon>
        <taxon>Fungi</taxon>
        <taxon>Dikarya</taxon>
        <taxon>Ascomycota</taxon>
        <taxon>Pezizomycotina</taxon>
        <taxon>Sordariomycetes</taxon>
        <taxon>Hypocreomycetidae</taxon>
        <taxon>Hypocreales</taxon>
        <taxon>Nectriaceae</taxon>
        <taxon>Fusarium</taxon>
    </lineage>
</organism>